<dbReference type="Proteomes" id="UP000235703">
    <property type="component" value="Unassembled WGS sequence"/>
</dbReference>
<comment type="caution">
    <text evidence="2">The sequence shown here is derived from an EMBL/GenBank/DDBJ whole genome shotgun (WGS) entry which is preliminary data.</text>
</comment>
<dbReference type="Pfam" id="PF01381">
    <property type="entry name" value="HTH_3"/>
    <property type="match status" value="1"/>
</dbReference>
<keyword evidence="3" id="KW-1185">Reference proteome</keyword>
<proteinExistence type="predicted"/>
<reference evidence="2 3" key="1">
    <citation type="submission" date="2017-09" db="EMBL/GenBank/DDBJ databases">
        <title>Bacterial strain isolated from the female urinary microbiota.</title>
        <authorList>
            <person name="Thomas-White K."/>
            <person name="Kumar N."/>
            <person name="Forster S."/>
            <person name="Putonti C."/>
            <person name="Lawley T."/>
            <person name="Wolfe A.J."/>
        </authorList>
    </citation>
    <scope>NUCLEOTIDE SEQUENCE [LARGE SCALE GENOMIC DNA]</scope>
    <source>
        <strain evidence="2 3">UMB0680</strain>
    </source>
</reference>
<dbReference type="GO" id="GO:0003677">
    <property type="term" value="F:DNA binding"/>
    <property type="evidence" value="ECO:0007669"/>
    <property type="project" value="InterPro"/>
</dbReference>
<evidence type="ECO:0000313" key="3">
    <source>
        <dbReference type="Proteomes" id="UP000235703"/>
    </source>
</evidence>
<dbReference type="EMBL" id="PNFZ01000002">
    <property type="protein sequence ID" value="PMB98940.1"/>
    <property type="molecule type" value="Genomic_DNA"/>
</dbReference>
<dbReference type="SUPFAM" id="SSF47413">
    <property type="entry name" value="lambda repressor-like DNA-binding domains"/>
    <property type="match status" value="1"/>
</dbReference>
<feature type="domain" description="HTH cro/C1-type" evidence="1">
    <location>
        <begin position="51"/>
        <end position="108"/>
    </location>
</feature>
<evidence type="ECO:0000313" key="2">
    <source>
        <dbReference type="EMBL" id="PMB98940.1"/>
    </source>
</evidence>
<dbReference type="Gene3D" id="1.10.260.40">
    <property type="entry name" value="lambda repressor-like DNA-binding domains"/>
    <property type="match status" value="1"/>
</dbReference>
<sequence>MLEKAAVTAVETATADPVRSLKDFVAEHPVDRERVDVYKERMLAEVRVYRLRELREQAGLTQAQLAERIGVGQRQVSKIERGDLDNAKVGTIRSYFEAIGGGLAIEYVLGDQRIQVA</sequence>
<dbReference type="CDD" id="cd00093">
    <property type="entry name" value="HTH_XRE"/>
    <property type="match status" value="1"/>
</dbReference>
<dbReference type="InterPro" id="IPR001387">
    <property type="entry name" value="Cro/C1-type_HTH"/>
</dbReference>
<gene>
    <name evidence="2" type="ORF">CJ198_04590</name>
</gene>
<dbReference type="AlphaFoldDB" id="A0A2N6PJR9"/>
<accession>A0A2N6PJR9</accession>
<dbReference type="SMART" id="SM00530">
    <property type="entry name" value="HTH_XRE"/>
    <property type="match status" value="1"/>
</dbReference>
<organism evidence="2 3">
    <name type="scientific">Brevibacterium luteolum</name>
    <dbReference type="NCBI Taxonomy" id="199591"/>
    <lineage>
        <taxon>Bacteria</taxon>
        <taxon>Bacillati</taxon>
        <taxon>Actinomycetota</taxon>
        <taxon>Actinomycetes</taxon>
        <taxon>Micrococcales</taxon>
        <taxon>Brevibacteriaceae</taxon>
        <taxon>Brevibacterium</taxon>
    </lineage>
</organism>
<protein>
    <submittedName>
        <fullName evidence="2">Transcriptional regulator</fullName>
    </submittedName>
</protein>
<dbReference type="InterPro" id="IPR010982">
    <property type="entry name" value="Lambda_DNA-bd_dom_sf"/>
</dbReference>
<dbReference type="PROSITE" id="PS50943">
    <property type="entry name" value="HTH_CROC1"/>
    <property type="match status" value="1"/>
</dbReference>
<evidence type="ECO:0000259" key="1">
    <source>
        <dbReference type="PROSITE" id="PS50943"/>
    </source>
</evidence>
<dbReference type="OrthoDB" id="5738376at2"/>
<name>A0A2N6PJR9_9MICO</name>